<protein>
    <submittedName>
        <fullName evidence="2">YceK/YidQ family lipoprotein</fullName>
    </submittedName>
</protein>
<dbReference type="RefSeq" id="WP_138235307.1">
    <property type="nucleotide sequence ID" value="NZ_CP185860.1"/>
</dbReference>
<reference evidence="2 3" key="1">
    <citation type="submission" date="2019-05" db="EMBL/GenBank/DDBJ databases">
        <title>Microbulbifer harenosus sp. nov., an alginate-degrading bacterium isolated from coastal sand.</title>
        <authorList>
            <person name="Huang H."/>
            <person name="Mo K."/>
            <person name="Bao S."/>
        </authorList>
    </citation>
    <scope>NUCLEOTIDE SEQUENCE [LARGE SCALE GENOMIC DNA]</scope>
    <source>
        <strain evidence="2 3">HB161719</strain>
    </source>
</reference>
<name>A0ABY2UIV3_9GAMM</name>
<feature type="signal peptide" evidence="1">
    <location>
        <begin position="1"/>
        <end position="24"/>
    </location>
</feature>
<organism evidence="2 3">
    <name type="scientific">Microbulbifer harenosus</name>
    <dbReference type="NCBI Taxonomy" id="2576840"/>
    <lineage>
        <taxon>Bacteria</taxon>
        <taxon>Pseudomonadati</taxon>
        <taxon>Pseudomonadota</taxon>
        <taxon>Gammaproteobacteria</taxon>
        <taxon>Cellvibrionales</taxon>
        <taxon>Microbulbiferaceae</taxon>
        <taxon>Microbulbifer</taxon>
    </lineage>
</organism>
<keyword evidence="3" id="KW-1185">Reference proteome</keyword>
<feature type="chain" id="PRO_5046171219" evidence="1">
    <location>
        <begin position="25"/>
        <end position="106"/>
    </location>
</feature>
<proteinExistence type="predicted"/>
<evidence type="ECO:0000313" key="3">
    <source>
        <dbReference type="Proteomes" id="UP000306791"/>
    </source>
</evidence>
<keyword evidence="2" id="KW-0449">Lipoprotein</keyword>
<dbReference type="EMBL" id="VANI01000009">
    <property type="protein sequence ID" value="TLM77626.1"/>
    <property type="molecule type" value="Genomic_DNA"/>
</dbReference>
<evidence type="ECO:0000256" key="1">
    <source>
        <dbReference type="SAM" id="SignalP"/>
    </source>
</evidence>
<dbReference type="Proteomes" id="UP000306791">
    <property type="component" value="Unassembled WGS sequence"/>
</dbReference>
<comment type="caution">
    <text evidence="2">The sequence shown here is derived from an EMBL/GenBank/DDBJ whole genome shotgun (WGS) entry which is preliminary data.</text>
</comment>
<accession>A0ABY2UIV3</accession>
<gene>
    <name evidence="2" type="ORF">FDY93_08465</name>
</gene>
<dbReference type="Pfam" id="PF07119">
    <property type="entry name" value="DUF1375"/>
    <property type="match status" value="1"/>
</dbReference>
<keyword evidence="1" id="KW-0732">Signal</keyword>
<dbReference type="PROSITE" id="PS51257">
    <property type="entry name" value="PROKAR_LIPOPROTEIN"/>
    <property type="match status" value="1"/>
</dbReference>
<sequence length="106" mass="11329">MKYASFLSCALGSLLLSGCGTVTTLTSTDQEIATNLNKQKSSCISMPRVYSGVAYNMCKLNSNGSSIYFTPLVGVYLIDSVFSAATDTVALPYTIYTQSQQGNLDI</sequence>
<evidence type="ECO:0000313" key="2">
    <source>
        <dbReference type="EMBL" id="TLM77626.1"/>
    </source>
</evidence>
<dbReference type="InterPro" id="IPR010780">
    <property type="entry name" value="DUF1375"/>
</dbReference>